<proteinExistence type="predicted"/>
<organism evidence="2 3">
    <name type="scientific">Sphagnum jensenii</name>
    <dbReference type="NCBI Taxonomy" id="128206"/>
    <lineage>
        <taxon>Eukaryota</taxon>
        <taxon>Viridiplantae</taxon>
        <taxon>Streptophyta</taxon>
        <taxon>Embryophyta</taxon>
        <taxon>Bryophyta</taxon>
        <taxon>Sphagnophytina</taxon>
        <taxon>Sphagnopsida</taxon>
        <taxon>Sphagnales</taxon>
        <taxon>Sphagnaceae</taxon>
        <taxon>Sphagnum</taxon>
    </lineage>
</organism>
<dbReference type="EMBL" id="OZ023714">
    <property type="protein sequence ID" value="CAK9863221.1"/>
    <property type="molecule type" value="Genomic_DNA"/>
</dbReference>
<feature type="compositionally biased region" description="Basic and acidic residues" evidence="1">
    <location>
        <begin position="42"/>
        <end position="52"/>
    </location>
</feature>
<reference evidence="2" key="1">
    <citation type="submission" date="2024-03" db="EMBL/GenBank/DDBJ databases">
        <authorList>
            <consortium name="ELIXIR-Norway"/>
            <consortium name="Elixir Norway"/>
        </authorList>
    </citation>
    <scope>NUCLEOTIDE SEQUENCE</scope>
</reference>
<protein>
    <submittedName>
        <fullName evidence="2">Uncharacterized protein</fullName>
    </submittedName>
</protein>
<name>A0ABP1AL25_9BRYO</name>
<keyword evidence="3" id="KW-1185">Reference proteome</keyword>
<dbReference type="Proteomes" id="UP001497522">
    <property type="component" value="Chromosome 13"/>
</dbReference>
<feature type="region of interest" description="Disordered" evidence="1">
    <location>
        <begin position="35"/>
        <end position="74"/>
    </location>
</feature>
<evidence type="ECO:0000313" key="2">
    <source>
        <dbReference type="EMBL" id="CAK9863221.1"/>
    </source>
</evidence>
<accession>A0ABP1AL25</accession>
<evidence type="ECO:0000313" key="3">
    <source>
        <dbReference type="Proteomes" id="UP001497522"/>
    </source>
</evidence>
<feature type="compositionally biased region" description="Basic residues" evidence="1">
    <location>
        <begin position="53"/>
        <end position="63"/>
    </location>
</feature>
<gene>
    <name evidence="2" type="ORF">CSSPJE1EN2_LOCUS6216</name>
</gene>
<sequence>MQLLLGGVPPKLVTRTRALEKALVLVVPGCNFRDANSGYSPRDQRGNEDCKRKNGRNKAPGRRRSQEGAMKGRLHNAASKQALLQVLESMVLEEPKCVFLLLLATSSS</sequence>
<evidence type="ECO:0000256" key="1">
    <source>
        <dbReference type="SAM" id="MobiDB-lite"/>
    </source>
</evidence>